<feature type="region of interest" description="Disordered" evidence="10">
    <location>
        <begin position="292"/>
        <end position="311"/>
    </location>
</feature>
<keyword evidence="9" id="KW-0807">Transducer</keyword>
<keyword evidence="14" id="KW-1185">Reference proteome</keyword>
<comment type="similarity">
    <text evidence="2">Belongs to the G-protein coupled receptor 1 family.</text>
</comment>
<evidence type="ECO:0000256" key="1">
    <source>
        <dbReference type="ARBA" id="ARBA00004651"/>
    </source>
</evidence>
<evidence type="ECO:0000256" key="5">
    <source>
        <dbReference type="ARBA" id="ARBA00022989"/>
    </source>
</evidence>
<feature type="region of interest" description="Disordered" evidence="10">
    <location>
        <begin position="84"/>
        <end position="161"/>
    </location>
</feature>
<dbReference type="GO" id="GO:0004930">
    <property type="term" value="F:G protein-coupled receptor activity"/>
    <property type="evidence" value="ECO:0007669"/>
    <property type="project" value="UniProtKB-KW"/>
</dbReference>
<reference evidence="13" key="1">
    <citation type="submission" date="2020-11" db="EMBL/GenBank/DDBJ databases">
        <authorList>
            <person name="Tran Van P."/>
        </authorList>
    </citation>
    <scope>NUCLEOTIDE SEQUENCE</scope>
</reference>
<accession>A0A7R9GCI3</accession>
<evidence type="ECO:0000256" key="3">
    <source>
        <dbReference type="ARBA" id="ARBA00022475"/>
    </source>
</evidence>
<evidence type="ECO:0000313" key="13">
    <source>
        <dbReference type="EMBL" id="CAD7275720.1"/>
    </source>
</evidence>
<evidence type="ECO:0000256" key="9">
    <source>
        <dbReference type="ARBA" id="ARBA00023224"/>
    </source>
</evidence>
<dbReference type="Gene3D" id="1.20.1070.10">
    <property type="entry name" value="Rhodopsin 7-helix transmembrane proteins"/>
    <property type="match status" value="1"/>
</dbReference>
<dbReference type="SUPFAM" id="SSF81321">
    <property type="entry name" value="Family A G protein-coupled receptor-like"/>
    <property type="match status" value="1"/>
</dbReference>
<feature type="domain" description="G-protein coupled receptors family 1 profile" evidence="12">
    <location>
        <begin position="31"/>
        <end position="221"/>
    </location>
</feature>
<evidence type="ECO:0000313" key="14">
    <source>
        <dbReference type="Proteomes" id="UP000678499"/>
    </source>
</evidence>
<dbReference type="Proteomes" id="UP000678499">
    <property type="component" value="Unassembled WGS sequence"/>
</dbReference>
<evidence type="ECO:0000256" key="11">
    <source>
        <dbReference type="SAM" id="Phobius"/>
    </source>
</evidence>
<dbReference type="OrthoDB" id="10044919at2759"/>
<dbReference type="PANTHER" id="PTHR24228">
    <property type="entry name" value="B2 BRADYKININ RECEPTOR/ANGIOTENSIN II RECEPTOR"/>
    <property type="match status" value="1"/>
</dbReference>
<evidence type="ECO:0000256" key="2">
    <source>
        <dbReference type="ARBA" id="ARBA00010663"/>
    </source>
</evidence>
<evidence type="ECO:0000256" key="10">
    <source>
        <dbReference type="SAM" id="MobiDB-lite"/>
    </source>
</evidence>
<dbReference type="AlphaFoldDB" id="A0A7R9GCI3"/>
<sequence length="311" mass="35066">MRDVFRVIRQAANSAAVFESRFGYDPTLRTCTIVAVNGRTSKEALFVVGFLVPCVVIVYCYTRIFWLVRRSEVSLRSNRSLRLQEKPGRKEDEVLQAKPKPNPASKPPEEEQRLGPSTSRMPEENPNNKRDSGAKDDGLRQLPKQRARMRKKSESARESRRLKTNEWRITKMVLAIFLAYVLCYLPITIVKVLDPRVHFPGLHIVGYLLIYMSACLNPIIYGVMNKHYRQAYQNAILCQKQLWLKSITSTNDFNTVGKSSPSANLAEGDERMTLVTTAGASVVLTQHRSSPKRAVGARNGTALPTVTEDAV</sequence>
<feature type="compositionally biased region" description="Basic and acidic residues" evidence="10">
    <location>
        <begin position="84"/>
        <end position="95"/>
    </location>
</feature>
<keyword evidence="3" id="KW-1003">Cell membrane</keyword>
<dbReference type="PRINTS" id="PR00237">
    <property type="entry name" value="GPCRRHODOPSN"/>
</dbReference>
<keyword evidence="8" id="KW-0675">Receptor</keyword>
<gene>
    <name evidence="13" type="ORF">NMOB1V02_LOCUS3509</name>
</gene>
<evidence type="ECO:0000256" key="4">
    <source>
        <dbReference type="ARBA" id="ARBA00022692"/>
    </source>
</evidence>
<feature type="compositionally biased region" description="Basic and acidic residues" evidence="10">
    <location>
        <begin position="121"/>
        <end position="139"/>
    </location>
</feature>
<dbReference type="EMBL" id="CAJPEX010000468">
    <property type="protein sequence ID" value="CAG0915872.1"/>
    <property type="molecule type" value="Genomic_DNA"/>
</dbReference>
<keyword evidence="5 11" id="KW-1133">Transmembrane helix</keyword>
<keyword evidence="4 11" id="KW-0812">Transmembrane</keyword>
<dbReference type="EMBL" id="OA882505">
    <property type="protein sequence ID" value="CAD7275720.1"/>
    <property type="molecule type" value="Genomic_DNA"/>
</dbReference>
<keyword evidence="7 11" id="KW-0472">Membrane</keyword>
<feature type="transmembrane region" description="Helical" evidence="11">
    <location>
        <begin position="44"/>
        <end position="68"/>
    </location>
</feature>
<dbReference type="PANTHER" id="PTHR24228:SF63">
    <property type="entry name" value="G-PROTEIN COUPLED RECEPTOR MOODY"/>
    <property type="match status" value="1"/>
</dbReference>
<proteinExistence type="inferred from homology"/>
<evidence type="ECO:0000259" key="12">
    <source>
        <dbReference type="PROSITE" id="PS50262"/>
    </source>
</evidence>
<evidence type="ECO:0000256" key="8">
    <source>
        <dbReference type="ARBA" id="ARBA00023170"/>
    </source>
</evidence>
<dbReference type="InterPro" id="IPR000276">
    <property type="entry name" value="GPCR_Rhodpsn"/>
</dbReference>
<dbReference type="GO" id="GO:0005886">
    <property type="term" value="C:plasma membrane"/>
    <property type="evidence" value="ECO:0007669"/>
    <property type="project" value="UniProtKB-SubCell"/>
</dbReference>
<dbReference type="Pfam" id="PF00001">
    <property type="entry name" value="7tm_1"/>
    <property type="match status" value="1"/>
</dbReference>
<dbReference type="InterPro" id="IPR017452">
    <property type="entry name" value="GPCR_Rhodpsn_7TM"/>
</dbReference>
<evidence type="ECO:0000256" key="6">
    <source>
        <dbReference type="ARBA" id="ARBA00023040"/>
    </source>
</evidence>
<evidence type="ECO:0000256" key="7">
    <source>
        <dbReference type="ARBA" id="ARBA00023136"/>
    </source>
</evidence>
<comment type="subcellular location">
    <subcellularLocation>
        <location evidence="1">Cell membrane</location>
        <topology evidence="1">Multi-pass membrane protein</topology>
    </subcellularLocation>
</comment>
<organism evidence="13">
    <name type="scientific">Notodromas monacha</name>
    <dbReference type="NCBI Taxonomy" id="399045"/>
    <lineage>
        <taxon>Eukaryota</taxon>
        <taxon>Metazoa</taxon>
        <taxon>Ecdysozoa</taxon>
        <taxon>Arthropoda</taxon>
        <taxon>Crustacea</taxon>
        <taxon>Oligostraca</taxon>
        <taxon>Ostracoda</taxon>
        <taxon>Podocopa</taxon>
        <taxon>Podocopida</taxon>
        <taxon>Cypridocopina</taxon>
        <taxon>Cypridoidea</taxon>
        <taxon>Cyprididae</taxon>
        <taxon>Notodromas</taxon>
    </lineage>
</organism>
<protein>
    <recommendedName>
        <fullName evidence="12">G-protein coupled receptors family 1 profile domain-containing protein</fullName>
    </recommendedName>
</protein>
<keyword evidence="6" id="KW-0297">G-protein coupled receptor</keyword>
<dbReference type="PROSITE" id="PS50262">
    <property type="entry name" value="G_PROTEIN_RECEP_F1_2"/>
    <property type="match status" value="1"/>
</dbReference>
<name>A0A7R9GCI3_9CRUS</name>
<feature type="transmembrane region" description="Helical" evidence="11">
    <location>
        <begin position="204"/>
        <end position="224"/>
    </location>
</feature>
<feature type="compositionally biased region" description="Basic and acidic residues" evidence="10">
    <location>
        <begin position="152"/>
        <end position="161"/>
    </location>
</feature>
<feature type="transmembrane region" description="Helical" evidence="11">
    <location>
        <begin position="169"/>
        <end position="192"/>
    </location>
</feature>